<feature type="compositionally biased region" description="Low complexity" evidence="9">
    <location>
        <begin position="1"/>
        <end position="41"/>
    </location>
</feature>
<keyword evidence="3" id="KW-0479">Metal-binding</keyword>
<feature type="domain" description="CCHC NOA-type" evidence="10">
    <location>
        <begin position="824"/>
        <end position="854"/>
    </location>
</feature>
<dbReference type="InterPro" id="IPR051301">
    <property type="entry name" value="Optineurin/NFkB_EssMod"/>
</dbReference>
<feature type="region of interest" description="Disordered" evidence="9">
    <location>
        <begin position="777"/>
        <end position="805"/>
    </location>
</feature>
<keyword evidence="5" id="KW-0862">Zinc</keyword>
<evidence type="ECO:0000256" key="6">
    <source>
        <dbReference type="ARBA" id="ARBA00023054"/>
    </source>
</evidence>
<organism evidence="11 12">
    <name type="scientific">Saccoglossus kowalevskii</name>
    <name type="common">Acorn worm</name>
    <dbReference type="NCBI Taxonomy" id="10224"/>
    <lineage>
        <taxon>Eukaryota</taxon>
        <taxon>Metazoa</taxon>
        <taxon>Hemichordata</taxon>
        <taxon>Enteropneusta</taxon>
        <taxon>Harrimaniidae</taxon>
        <taxon>Saccoglossus</taxon>
    </lineage>
</organism>
<keyword evidence="4 7" id="KW-0863">Zinc-finger</keyword>
<feature type="coiled-coil region" evidence="8">
    <location>
        <begin position="701"/>
        <end position="735"/>
    </location>
</feature>
<dbReference type="PANTHER" id="PTHR31553">
    <property type="entry name" value="NF-KAPPA-B ESSENTIAL MODULATOR"/>
    <property type="match status" value="1"/>
</dbReference>
<feature type="region of interest" description="Disordered" evidence="9">
    <location>
        <begin position="1"/>
        <end position="53"/>
    </location>
</feature>
<dbReference type="InterPro" id="IPR034735">
    <property type="entry name" value="NEMO_ZF"/>
</dbReference>
<dbReference type="GeneID" id="100375641"/>
<evidence type="ECO:0000256" key="9">
    <source>
        <dbReference type="SAM" id="MobiDB-lite"/>
    </source>
</evidence>
<proteinExistence type="predicted"/>
<feature type="region of interest" description="Disordered" evidence="9">
    <location>
        <begin position="738"/>
        <end position="763"/>
    </location>
</feature>
<feature type="coiled-coil region" evidence="8">
    <location>
        <begin position="255"/>
        <end position="320"/>
    </location>
</feature>
<keyword evidence="6 8" id="KW-0175">Coiled coil</keyword>
<evidence type="ECO:0000256" key="7">
    <source>
        <dbReference type="PROSITE-ProRule" id="PRU01142"/>
    </source>
</evidence>
<evidence type="ECO:0000256" key="2">
    <source>
        <dbReference type="ARBA" id="ARBA00022490"/>
    </source>
</evidence>
<sequence>MSQQSSNRSSTSSTSPQLSGSSTGSEFIVLSRPPSSQSLRSNISNPLLSPQNDDMSFVMDEELITFIRGIQLQNNQLTEKLAETNALMQNQSKELAEIRDKHRETFQENLERYNQTRTEILSLQKTKKELQDKIDQGAMDMEEKIQQVKQQEMEKRSQLEMEIVTLRGDKQSLEDLNMKLQKSIEKLTEEHCQIKEQLLEKESEIEQVVVSKDPTEEAEMKYLQQKCTDSMNELQESKSKCDELSHEVLKYKSLSDQMMEDLKQIQQIKSQVEENNKELSRKCEELDLAMSTMKNELSRVRETNNRLVIEKQDLVAMNNELQSRQSYSMTSGSSGPESCLNNFKELERSVRNPVATVDDNRQQAVSEIEHPQEQKGDLATASREDSEVILFDQRDRSSSDTQNKKSKSELTVHDLLVQLQSEREKVTEYQQQLHIEQSKVTRLEQNLQDTKQRLQASTSHLDTTVSQLQQEHKDKVKNLMQQLDSMSAQVQAAQERQHNESLESTGDDIQALKSQVMSLVNELRDTEIKLNATREHINKYRNRCITAENKLTMLQDEYEDRCKKDGHIIDTLRVELQNYDAALNTEMAALQQERSNLKETAESHEKLCAEYDNLWKMYNNLSGKGGQRDVDPRVLKEKDNEIDNLTAQLVSADEAIAAKEDEVKELRNKIREMKNELETVPVLKAQADIYQADFQAEREAREKAHGEKEKLVQDIQDLQLENQQLQDDLNTLSKTQIAEMQKRHGKHEPRPAGAAGYTQPGRGYPYPGPYYPRYYADGNNADERKNEPAPQGIVDGMGGSQGDRLLARGDSAEQISSGTDRSASPVPHQFTCPKCEAGFPDLDTLQIHILDCIN</sequence>
<evidence type="ECO:0000259" key="10">
    <source>
        <dbReference type="PROSITE" id="PS51801"/>
    </source>
</evidence>
<feature type="compositionally biased region" description="Polar residues" evidence="9">
    <location>
        <begin position="42"/>
        <end position="53"/>
    </location>
</feature>
<dbReference type="Gene3D" id="1.20.5.990">
    <property type="entry name" value="Nemo cc2-lz domain - 1d5 darpin complex"/>
    <property type="match status" value="1"/>
</dbReference>
<dbReference type="Pfam" id="PF18414">
    <property type="entry name" value="zf_C2H2_10"/>
    <property type="match status" value="1"/>
</dbReference>
<comment type="subcellular location">
    <subcellularLocation>
        <location evidence="1">Cytoplasm</location>
    </subcellularLocation>
</comment>
<dbReference type="PROSITE" id="PS51801">
    <property type="entry name" value="ZF_CCHC_NOA"/>
    <property type="match status" value="1"/>
</dbReference>
<evidence type="ECO:0000313" key="11">
    <source>
        <dbReference type="Proteomes" id="UP000694865"/>
    </source>
</evidence>
<keyword evidence="2" id="KW-0963">Cytoplasm</keyword>
<gene>
    <name evidence="12" type="primary">LOC100375641</name>
</gene>
<dbReference type="Pfam" id="PF16516">
    <property type="entry name" value="CC2-LZ"/>
    <property type="match status" value="1"/>
</dbReference>
<feature type="compositionally biased region" description="Basic and acidic residues" evidence="9">
    <location>
        <begin position="367"/>
        <end position="385"/>
    </location>
</feature>
<evidence type="ECO:0000256" key="8">
    <source>
        <dbReference type="SAM" id="Coils"/>
    </source>
</evidence>
<evidence type="ECO:0000313" key="12">
    <source>
        <dbReference type="RefSeq" id="XP_006823493.1"/>
    </source>
</evidence>
<dbReference type="InterPro" id="IPR032419">
    <property type="entry name" value="CC2-LZ_dom"/>
</dbReference>
<name>A0ABM0MU02_SACKO</name>
<feature type="coiled-coil region" evidence="8">
    <location>
        <begin position="635"/>
        <end position="676"/>
    </location>
</feature>
<dbReference type="Gene3D" id="1.10.287.1490">
    <property type="match status" value="1"/>
</dbReference>
<feature type="coiled-coil region" evidence="8">
    <location>
        <begin position="67"/>
        <end position="190"/>
    </location>
</feature>
<evidence type="ECO:0000256" key="5">
    <source>
        <dbReference type="ARBA" id="ARBA00022833"/>
    </source>
</evidence>
<dbReference type="Proteomes" id="UP000694865">
    <property type="component" value="Unplaced"/>
</dbReference>
<accession>A0ABM0MU02</accession>
<evidence type="ECO:0000256" key="4">
    <source>
        <dbReference type="ARBA" id="ARBA00022771"/>
    </source>
</evidence>
<protein>
    <submittedName>
        <fullName evidence="12">Interaptin-like</fullName>
    </submittedName>
</protein>
<dbReference type="PANTHER" id="PTHR31553:SF1">
    <property type="entry name" value="NF-KAPPA-B ESSENTIAL MODULATOR"/>
    <property type="match status" value="1"/>
</dbReference>
<evidence type="ECO:0000256" key="3">
    <source>
        <dbReference type="ARBA" id="ARBA00022723"/>
    </source>
</evidence>
<evidence type="ECO:0000256" key="1">
    <source>
        <dbReference type="ARBA" id="ARBA00004496"/>
    </source>
</evidence>
<feature type="coiled-coil region" evidence="8">
    <location>
        <begin position="412"/>
        <end position="610"/>
    </location>
</feature>
<reference evidence="12" key="1">
    <citation type="submission" date="2025-08" db="UniProtKB">
        <authorList>
            <consortium name="RefSeq"/>
        </authorList>
    </citation>
    <scope>IDENTIFICATION</scope>
    <source>
        <tissue evidence="12">Testes</tissue>
    </source>
</reference>
<feature type="region of interest" description="Disordered" evidence="9">
    <location>
        <begin position="350"/>
        <end position="385"/>
    </location>
</feature>
<dbReference type="CDD" id="cd09803">
    <property type="entry name" value="UBAN"/>
    <property type="match status" value="1"/>
</dbReference>
<dbReference type="RefSeq" id="XP_006823493.1">
    <property type="nucleotide sequence ID" value="XM_006823430.1"/>
</dbReference>
<keyword evidence="11" id="KW-1185">Reference proteome</keyword>